<name>A0A835XWI6_9CHLO</name>
<evidence type="ECO:0000256" key="3">
    <source>
        <dbReference type="SAM" id="Coils"/>
    </source>
</evidence>
<protein>
    <submittedName>
        <fullName evidence="5">Uncharacterized protein</fullName>
    </submittedName>
</protein>
<keyword evidence="3" id="KW-0175">Coiled coil</keyword>
<dbReference type="InterPro" id="IPR011990">
    <property type="entry name" value="TPR-like_helical_dom_sf"/>
</dbReference>
<dbReference type="Proteomes" id="UP000612055">
    <property type="component" value="Unassembled WGS sequence"/>
</dbReference>
<dbReference type="SUPFAM" id="SSF52540">
    <property type="entry name" value="P-loop containing nucleoside triphosphate hydrolases"/>
    <property type="match status" value="1"/>
</dbReference>
<accession>A0A835XWI6</accession>
<proteinExistence type="predicted"/>
<dbReference type="PANTHER" id="PTHR45641:SF19">
    <property type="entry name" value="NEPHROCYSTIN-3"/>
    <property type="match status" value="1"/>
</dbReference>
<organism evidence="5 6">
    <name type="scientific">Edaphochlamys debaryana</name>
    <dbReference type="NCBI Taxonomy" id="47281"/>
    <lineage>
        <taxon>Eukaryota</taxon>
        <taxon>Viridiplantae</taxon>
        <taxon>Chlorophyta</taxon>
        <taxon>core chlorophytes</taxon>
        <taxon>Chlorophyceae</taxon>
        <taxon>CS clade</taxon>
        <taxon>Chlamydomonadales</taxon>
        <taxon>Chlamydomonadales incertae sedis</taxon>
        <taxon>Edaphochlamys</taxon>
    </lineage>
</organism>
<evidence type="ECO:0000256" key="2">
    <source>
        <dbReference type="ARBA" id="ARBA00022803"/>
    </source>
</evidence>
<dbReference type="InterPro" id="IPR027417">
    <property type="entry name" value="P-loop_NTPase"/>
</dbReference>
<evidence type="ECO:0000256" key="1">
    <source>
        <dbReference type="ARBA" id="ARBA00022737"/>
    </source>
</evidence>
<comment type="caution">
    <text evidence="5">The sequence shown here is derived from an EMBL/GenBank/DDBJ whole genome shotgun (WGS) entry which is preliminary data.</text>
</comment>
<dbReference type="Gene3D" id="3.40.50.300">
    <property type="entry name" value="P-loop containing nucleotide triphosphate hydrolases"/>
    <property type="match status" value="1"/>
</dbReference>
<dbReference type="Gene3D" id="1.25.40.10">
    <property type="entry name" value="Tetratricopeptide repeat domain"/>
    <property type="match status" value="1"/>
</dbReference>
<feature type="region of interest" description="Disordered" evidence="4">
    <location>
        <begin position="502"/>
        <end position="521"/>
    </location>
</feature>
<evidence type="ECO:0000313" key="6">
    <source>
        <dbReference type="Proteomes" id="UP000612055"/>
    </source>
</evidence>
<keyword evidence="2" id="KW-0802">TPR repeat</keyword>
<dbReference type="EMBL" id="JAEHOE010000071">
    <property type="protein sequence ID" value="KAG2489651.1"/>
    <property type="molecule type" value="Genomic_DNA"/>
</dbReference>
<reference evidence="5" key="1">
    <citation type="journal article" date="2020" name="bioRxiv">
        <title>Comparative genomics of Chlamydomonas.</title>
        <authorList>
            <person name="Craig R.J."/>
            <person name="Hasan A.R."/>
            <person name="Ness R.W."/>
            <person name="Keightley P.D."/>
        </authorList>
    </citation>
    <scope>NUCLEOTIDE SEQUENCE</scope>
    <source>
        <strain evidence="5">CCAP 11/70</strain>
    </source>
</reference>
<dbReference type="SUPFAM" id="SSF48452">
    <property type="entry name" value="TPR-like"/>
    <property type="match status" value="2"/>
</dbReference>
<dbReference type="PANTHER" id="PTHR45641">
    <property type="entry name" value="TETRATRICOPEPTIDE REPEAT PROTEIN (AFU_ORTHOLOGUE AFUA_6G03870)"/>
    <property type="match status" value="1"/>
</dbReference>
<evidence type="ECO:0000313" key="5">
    <source>
        <dbReference type="EMBL" id="KAG2489651.1"/>
    </source>
</evidence>
<gene>
    <name evidence="5" type="ORF">HYH03_011929</name>
</gene>
<keyword evidence="1" id="KW-0677">Repeat</keyword>
<evidence type="ECO:0000256" key="4">
    <source>
        <dbReference type="SAM" id="MobiDB-lite"/>
    </source>
</evidence>
<sequence length="1087" mass="119088">MKAQGRVLDGQVLAIVKILHEAERHAELFSMTNFWNYLALDKAQRKFEELSKELKERTKQLMLGVNVETFRMVQELLQAKFEVAEADEQLKALVEAGLAKHDYSMLSLLNDEEAFNNIIKQLQGGESIIVRYLKELPAKLNEPNTADKERTAHVISQPQLKAFWKAHACGLEMPWSAFWKLFPMSLALDLSKVDRENLQDSLKDPEDKLAFEEAVDNKANPETISVAELAACFGESDDLVKRVTELVGEGRRARALRWLPLSPHFHGRADEIEKLQTLLTNGSRVVVVHGYMGYGKAQLLYRTAQKLAEAGELEGGGYRVDLQSGRIEGKDGLLARLVSAFGPAFRFAGGADLQTLRARLGVIGTGRHLSGLGADMKQQSPAPRCLLLLDHADYVLASDKLRSYLEELLNNHMLPLARNLVVAISARKHPQLKEIAKAGYDVKVLWLEKPLADYEVAAVLSSMCPRLEALPNTGLVMVKTNGVPLFVSLAATALNSVVTQKPRSKATSFPGDSPCVESGSVDPETERLQLLEKESRQLEEDRLELEKEVLAKFDSTNVVDQVLSCLPRTAGRDLMFLSLFPGPFTLESAHKLLSRPAALTRASGRALEGLVDSGQLQAYSDERTGVDVFEMQWAVRSALSSAWAATEARLEQLELKLTGDELVDVARRFVLAQAAALSKRATQYRSNAVKVYKLAGLEKHAVEQALRLPVTEGFKDLVDGPEGMDPAAGGSLVGVLAEMLLELHTVDVHAPSSIRTLVFDLRPVFARCGHTPGLTACAVVGAVATEHTASSWRAAMKKVSAAIEPYLSTSDPVLLRACVKGLRLLGVTARDREYLEESMKHLQRAVDILTVAGEDVRRSAWFGMEEALCTAELAGSLDYLGTPRLLEAAEAAAQALKLAKAATAGGDGMHPLVALTLTTRGYILKNLRMHVEALKVHHDAEEIRAHVFGRGHADVATSLNQAAISLIELGDENSLAKADINLQEALRIRSMALGEDNFMVANTQLHIAALRDKQDRPEDVKTAYHEAARIYNKNGLKLKEADTRVKLAMVLEKAKDGKGAGDAAAQRRKADELRAAAQTEKEVAAQL</sequence>
<feature type="compositionally biased region" description="Basic and acidic residues" evidence="4">
    <location>
        <begin position="1068"/>
        <end position="1087"/>
    </location>
</feature>
<feature type="coiled-coil region" evidence="3">
    <location>
        <begin position="521"/>
        <end position="548"/>
    </location>
</feature>
<feature type="region of interest" description="Disordered" evidence="4">
    <location>
        <begin position="1055"/>
        <end position="1087"/>
    </location>
</feature>
<dbReference type="AlphaFoldDB" id="A0A835XWI6"/>
<keyword evidence="6" id="KW-1185">Reference proteome</keyword>
<dbReference type="OrthoDB" id="551795at2759"/>
<feature type="coiled-coil region" evidence="3">
    <location>
        <begin position="40"/>
        <end position="96"/>
    </location>
</feature>